<feature type="compositionally biased region" description="Low complexity" evidence="2">
    <location>
        <begin position="219"/>
        <end position="230"/>
    </location>
</feature>
<dbReference type="EMBL" id="LNIX01000048">
    <property type="protein sequence ID" value="OXA38142.1"/>
    <property type="molecule type" value="Genomic_DNA"/>
</dbReference>
<dbReference type="GO" id="GO:0005547">
    <property type="term" value="F:phosphatidylinositol-3,4,5-trisphosphate binding"/>
    <property type="evidence" value="ECO:0007669"/>
    <property type="project" value="TreeGrafter"/>
</dbReference>
<evidence type="ECO:0000313" key="6">
    <source>
        <dbReference type="EMBL" id="OXA38142.1"/>
    </source>
</evidence>
<evidence type="ECO:0000256" key="2">
    <source>
        <dbReference type="SAM" id="MobiDB-lite"/>
    </source>
</evidence>
<feature type="region of interest" description="Disordered" evidence="2">
    <location>
        <begin position="562"/>
        <end position="632"/>
    </location>
</feature>
<feature type="compositionally biased region" description="Low complexity" evidence="2">
    <location>
        <begin position="18"/>
        <end position="31"/>
    </location>
</feature>
<dbReference type="PROSITE" id="PS50238">
    <property type="entry name" value="RHOGAP"/>
    <property type="match status" value="1"/>
</dbReference>
<dbReference type="SUPFAM" id="SSF54236">
    <property type="entry name" value="Ubiquitin-like"/>
    <property type="match status" value="1"/>
</dbReference>
<dbReference type="GO" id="GO:0071944">
    <property type="term" value="C:cell periphery"/>
    <property type="evidence" value="ECO:0007669"/>
    <property type="project" value="UniProtKB-ARBA"/>
</dbReference>
<keyword evidence="7" id="KW-1185">Reference proteome</keyword>
<organism evidence="6 7">
    <name type="scientific">Folsomia candida</name>
    <name type="common">Springtail</name>
    <dbReference type="NCBI Taxonomy" id="158441"/>
    <lineage>
        <taxon>Eukaryota</taxon>
        <taxon>Metazoa</taxon>
        <taxon>Ecdysozoa</taxon>
        <taxon>Arthropoda</taxon>
        <taxon>Hexapoda</taxon>
        <taxon>Collembola</taxon>
        <taxon>Entomobryomorpha</taxon>
        <taxon>Isotomoidea</taxon>
        <taxon>Isotomidae</taxon>
        <taxon>Proisotominae</taxon>
        <taxon>Folsomia</taxon>
    </lineage>
</organism>
<dbReference type="GO" id="GO:0005737">
    <property type="term" value="C:cytoplasm"/>
    <property type="evidence" value="ECO:0007669"/>
    <property type="project" value="TreeGrafter"/>
</dbReference>
<feature type="region of interest" description="Disordered" evidence="2">
    <location>
        <begin position="346"/>
        <end position="399"/>
    </location>
</feature>
<comment type="caution">
    <text evidence="6">The sequence shown here is derived from an EMBL/GenBank/DDBJ whole genome shotgun (WGS) entry which is preliminary data.</text>
</comment>
<feature type="region of interest" description="Disordered" evidence="2">
    <location>
        <begin position="176"/>
        <end position="206"/>
    </location>
</feature>
<dbReference type="SUPFAM" id="SSF50729">
    <property type="entry name" value="PH domain-like"/>
    <property type="match status" value="2"/>
</dbReference>
<feature type="region of interest" description="Disordered" evidence="2">
    <location>
        <begin position="1"/>
        <end position="79"/>
    </location>
</feature>
<dbReference type="Pfam" id="PF00620">
    <property type="entry name" value="RhoGAP"/>
    <property type="match status" value="1"/>
</dbReference>
<sequence length="1346" mass="151164">MDINVDAKPVPVPRQRLSTSSQQSPPVTQKPVPLPRKLTATTTTSLGEKRENMGSTGDDDDNFSLSSIPDAPSLLPPSAKRGTINIFQLANQLDDPFNDFDVEFKKEENIDHHHRRPTPLHITPPPRSPRSPRPASSPHPPPSKTPEASSSPLLLSNISFPSPLFDLDEETRRRISTFSSLSSTSTDDSSDHYMEPPPARPVSAELAANLSKNVFSGVYRGSRTGSGRSSKLPPLHDGNEEEDEQERIPTVRFQHHHHPIEKVASCPPAPLADEDEEYEPIAAPSSTQNFERLPSSPGFPSNNNFHDNKRVTVPNVNVNFNINHNEGSMKGKKGLSRFTESRLKFEGSNDLSSSRSSSSHRQSDGGVSDTESTDSFQFSRSKNDIVKRSSSQRSSTGSLRRVHEYDDVAIEDGTVVFLDNMENAAALSDETNNNSSNSLASRNSVIAEFDPLLYSFAEVPKPPLPPPSTKRTNLINGTTPTPKVTTKEINDNDEDDDITSEKYLDLNDDPQHRYEYIDTDAEDGRSSCSNSNNEDSPPSNPPSAVVENPTYSFAVDFKANFRKQPNQPPQKEVEDQEGTENGSASMEEEYESIEPPPTPPKPGQRSPVSKELVQSPPSPPSASSSNGGGDASVPSFFRRFSSKFRLNSIREESTACRKCGNEHGEKERCRFYPPYRDSVIFSTNLYKAGGNLGRKEWTPRRVVLQPRSTLGKGRLSFYNDKSELVSDLPLEKVAVITKKEGSSSSSPPNLQYFELGLVHWKQNSLVLAAADELERAKWMGKYVEAHTAVIPPVLRGSFERGGWVFLKETVTSDWKPGWILLKDRNLVFVYQDGEEYFDMDLRKARSIDLCGKEEEQRCGFVDNGDVLTLDLCCRILYLQTESSRITRDWEKALRSAASRNGTRFDEMQLTLENVPVVVDKCIDFLYAHGTLAEGIYRQSGSNTRIAQLLADFQKDAWAVQISPKEFSAHDVAGTLKRFFRTLPEPLVTSELYPGWIKAAAITDRTAKETEYTRLLESLPPLNYNILKKLMCHLYAVHELHEKNLMPLINLAPIWGPTLMSVDGDASGLSYDSACAECEVVKELIEGYCTLFRVDEEERARERRMHLALENFHLGSLRRKCSGDMKLWIYLWDKDETSATNVALTPYSTAQGIVAQILENSRVRNIENVGLHEVIANGSLERVLHPSEKVIDTVLRWSLWDIEDRKDNYLILKKNQLYPRLLQYAKEPHMHGSEVKVADSKSKSYRKVQLQFSQATLKLFKDVKCNTEQASYKIEDVVWYVGCETRRNPPTKWTFTIAPKTYHLKRSKDEPFFGWVFGCGSEEELHRWLGALVVGEHPEGLYPNVVL</sequence>
<feature type="compositionally biased region" description="Polar residues" evidence="2">
    <location>
        <begin position="469"/>
        <end position="484"/>
    </location>
</feature>
<dbReference type="Gene3D" id="3.10.20.90">
    <property type="entry name" value="Phosphatidylinositol 3-kinase Catalytic Subunit, Chain A, domain 1"/>
    <property type="match status" value="1"/>
</dbReference>
<dbReference type="InterPro" id="IPR008936">
    <property type="entry name" value="Rho_GTPase_activation_prot"/>
</dbReference>
<proteinExistence type="predicted"/>
<evidence type="ECO:0000313" key="7">
    <source>
        <dbReference type="Proteomes" id="UP000198287"/>
    </source>
</evidence>
<evidence type="ECO:0000259" key="3">
    <source>
        <dbReference type="PROSITE" id="PS50003"/>
    </source>
</evidence>
<dbReference type="GO" id="GO:0005096">
    <property type="term" value="F:GTPase activator activity"/>
    <property type="evidence" value="ECO:0007669"/>
    <property type="project" value="UniProtKB-KW"/>
</dbReference>
<dbReference type="InterPro" id="IPR000198">
    <property type="entry name" value="RhoGAP_dom"/>
</dbReference>
<dbReference type="InterPro" id="IPR052227">
    <property type="entry name" value="Arf-Rho-GAP_ANK-PH_domain"/>
</dbReference>
<dbReference type="OrthoDB" id="29546at2759"/>
<feature type="compositionally biased region" description="Pro residues" evidence="2">
    <location>
        <begin position="122"/>
        <end position="144"/>
    </location>
</feature>
<dbReference type="SMART" id="SM00324">
    <property type="entry name" value="RhoGAP"/>
    <property type="match status" value="1"/>
</dbReference>
<dbReference type="STRING" id="158441.A0A226CXT8"/>
<feature type="compositionally biased region" description="Low complexity" evidence="2">
    <location>
        <begin position="388"/>
        <end position="399"/>
    </location>
</feature>
<feature type="compositionally biased region" description="Low complexity" evidence="2">
    <location>
        <begin position="348"/>
        <end position="368"/>
    </location>
</feature>
<feature type="compositionally biased region" description="Polar residues" evidence="2">
    <location>
        <begin position="146"/>
        <end position="155"/>
    </location>
</feature>
<dbReference type="Proteomes" id="UP000198287">
    <property type="component" value="Unassembled WGS sequence"/>
</dbReference>
<dbReference type="PANTHER" id="PTHR45899">
    <property type="entry name" value="RHO GTPASE ACTIVATING PROTEIN AT 15B, ISOFORM C"/>
    <property type="match status" value="1"/>
</dbReference>
<dbReference type="Gene3D" id="2.30.29.30">
    <property type="entry name" value="Pleckstrin-homology domain (PH domain)/Phosphotyrosine-binding domain (PTB)"/>
    <property type="match status" value="1"/>
</dbReference>
<feature type="domain" description="Rho-GAP" evidence="5">
    <location>
        <begin position="907"/>
        <end position="1091"/>
    </location>
</feature>
<evidence type="ECO:0000259" key="4">
    <source>
        <dbReference type="PROSITE" id="PS50200"/>
    </source>
</evidence>
<dbReference type="PROSITE" id="PS50003">
    <property type="entry name" value="PH_DOMAIN"/>
    <property type="match status" value="2"/>
</dbReference>
<keyword evidence="1" id="KW-0343">GTPase activation</keyword>
<feature type="region of interest" description="Disordered" evidence="2">
    <location>
        <begin position="459"/>
        <end position="500"/>
    </location>
</feature>
<dbReference type="PROSITE" id="PS50200">
    <property type="entry name" value="RA"/>
    <property type="match status" value="1"/>
</dbReference>
<feature type="domain" description="PH" evidence="3">
    <location>
        <begin position="678"/>
        <end position="787"/>
    </location>
</feature>
<feature type="region of interest" description="Disordered" evidence="2">
    <location>
        <begin position="104"/>
        <end position="155"/>
    </location>
</feature>
<feature type="domain" description="Ras-associating" evidence="4">
    <location>
        <begin position="1131"/>
        <end position="1216"/>
    </location>
</feature>
<accession>A0A226CXT8</accession>
<name>A0A226CXT8_FOLCA</name>
<feature type="compositionally biased region" description="Low complexity" evidence="2">
    <location>
        <begin position="526"/>
        <end position="537"/>
    </location>
</feature>
<feature type="compositionally biased region" description="Polar residues" evidence="2">
    <location>
        <begin position="369"/>
        <end position="380"/>
    </location>
</feature>
<dbReference type="InterPro" id="IPR000159">
    <property type="entry name" value="RA_dom"/>
</dbReference>
<dbReference type="Gene3D" id="1.10.555.10">
    <property type="entry name" value="Rho GTPase activation protein"/>
    <property type="match status" value="1"/>
</dbReference>
<dbReference type="InterPro" id="IPR029071">
    <property type="entry name" value="Ubiquitin-like_domsf"/>
</dbReference>
<reference evidence="6 7" key="1">
    <citation type="submission" date="2015-12" db="EMBL/GenBank/DDBJ databases">
        <title>The genome of Folsomia candida.</title>
        <authorList>
            <person name="Faddeeva A."/>
            <person name="Derks M.F."/>
            <person name="Anvar Y."/>
            <person name="Smit S."/>
            <person name="Van Straalen N."/>
            <person name="Roelofs D."/>
        </authorList>
    </citation>
    <scope>NUCLEOTIDE SEQUENCE [LARGE SCALE GENOMIC DNA]</scope>
    <source>
        <strain evidence="6 7">VU population</strain>
        <tissue evidence="6">Whole body</tissue>
    </source>
</reference>
<dbReference type="InterPro" id="IPR011993">
    <property type="entry name" value="PH-like_dom_sf"/>
</dbReference>
<protein>
    <submittedName>
        <fullName evidence="6">Arf-GAP with Rho-GAP domain, ANK repeat and PH domain-containing protein 2</fullName>
    </submittedName>
</protein>
<dbReference type="SMART" id="SM00233">
    <property type="entry name" value="PH"/>
    <property type="match status" value="3"/>
</dbReference>
<feature type="domain" description="PH" evidence="3">
    <location>
        <begin position="797"/>
        <end position="898"/>
    </location>
</feature>
<evidence type="ECO:0000259" key="5">
    <source>
        <dbReference type="PROSITE" id="PS50238"/>
    </source>
</evidence>
<feature type="region of interest" description="Disordered" evidence="2">
    <location>
        <begin position="219"/>
        <end position="247"/>
    </location>
</feature>
<dbReference type="CDD" id="cd00821">
    <property type="entry name" value="PH"/>
    <property type="match status" value="1"/>
</dbReference>
<dbReference type="GO" id="GO:0007165">
    <property type="term" value="P:signal transduction"/>
    <property type="evidence" value="ECO:0007669"/>
    <property type="project" value="InterPro"/>
</dbReference>
<dbReference type="OMA" id="RYEYIDT"/>
<gene>
    <name evidence="6" type="ORF">Fcan01_27108</name>
</gene>
<dbReference type="Pfam" id="PF00169">
    <property type="entry name" value="PH"/>
    <property type="match status" value="1"/>
</dbReference>
<dbReference type="InterPro" id="IPR001849">
    <property type="entry name" value="PH_domain"/>
</dbReference>
<feature type="region of interest" description="Disordered" evidence="2">
    <location>
        <begin position="521"/>
        <end position="547"/>
    </location>
</feature>
<dbReference type="PANTHER" id="PTHR45899:SF2">
    <property type="entry name" value="RHO GTPASE ACTIVATING PROTEIN AT 15B, ISOFORM C"/>
    <property type="match status" value="1"/>
</dbReference>
<dbReference type="CDD" id="cd17113">
    <property type="entry name" value="RA_ARAPs"/>
    <property type="match status" value="1"/>
</dbReference>
<dbReference type="SUPFAM" id="SSF48350">
    <property type="entry name" value="GTPase activation domain, GAP"/>
    <property type="match status" value="1"/>
</dbReference>
<feature type="compositionally biased region" description="Low complexity" evidence="2">
    <location>
        <begin position="176"/>
        <end position="187"/>
    </location>
</feature>
<evidence type="ECO:0000256" key="1">
    <source>
        <dbReference type="ARBA" id="ARBA00022468"/>
    </source>
</evidence>